<protein>
    <submittedName>
        <fullName evidence="1">Uncharacterized protein</fullName>
    </submittedName>
</protein>
<proteinExistence type="predicted"/>
<evidence type="ECO:0000313" key="1">
    <source>
        <dbReference type="EMBL" id="KAK3063345.1"/>
    </source>
</evidence>
<evidence type="ECO:0000313" key="2">
    <source>
        <dbReference type="Proteomes" id="UP001186974"/>
    </source>
</evidence>
<dbReference type="EMBL" id="JAWDJW010006884">
    <property type="protein sequence ID" value="KAK3063345.1"/>
    <property type="molecule type" value="Genomic_DNA"/>
</dbReference>
<keyword evidence="2" id="KW-1185">Reference proteome</keyword>
<name>A0ACC3D865_9PEZI</name>
<comment type="caution">
    <text evidence="1">The sequence shown here is derived from an EMBL/GenBank/DDBJ whole genome shotgun (WGS) entry which is preliminary data.</text>
</comment>
<gene>
    <name evidence="1" type="ORF">LTS18_001096</name>
</gene>
<sequence>MFGFLGGTGVTLSGGQDPETARDTPPPPTPLSFPSSAPLKQEATDWRRQRPPRLLEQYASIKKPSDINVKHFDALNISITADVPFHDLIPQSRDGTSYLPPPSWLSEATENATLVSATSTARLKNGRPMPTQKDFHARLQELLVSNEDAYRAINRRPKQGQKLPRLAHFRKFWEGMENMAGYWDTSADKYILPQDQKHGDTTTQETENGQDDGEKSEAKQGEGRNEAAKSENERCSAAMKVLGSLFRGNVPIEPNNHATCSPPTSAAAEMPSSPSTYDPRKRAKTNCSDNNSDLPPLRIVPILSKNPLPKDIPLPPPDPSENRSTESQPSFAFPPGTLYRGHRLSNGAAMPPLHRHHTTTSFLEALAWPHGLSISPHRRPPYLFIETLRVPVKLNAGVWRTPAERERARRGELEGPVLGVRCCDEVDFRSGGSGEDGNAGIHGEGNKALLEQMREIGALLALAQERAREGRVERKPGEGKWYTSRPRWGGKEGGEGGEGRGADETALAAKESAKAEEKERNGRDKSAAEELVQRGKTAVRKKMSPLEVWGMVRPGAGVWDPKVRYEAIGKRKDTEWDDVFLVSALNHHISVLRLSVQRAYLEYLESGQLLRGLPDDAKWCNPTVSRTKWFDLFDVEDRKELMLGLWGVVAYLTRPEEDSEEDVVMQG</sequence>
<accession>A0ACC3D865</accession>
<reference evidence="1" key="1">
    <citation type="submission" date="2024-09" db="EMBL/GenBank/DDBJ databases">
        <title>Black Yeasts Isolated from many extreme environments.</title>
        <authorList>
            <person name="Coleine C."/>
            <person name="Stajich J.E."/>
            <person name="Selbmann L."/>
        </authorList>
    </citation>
    <scope>NUCLEOTIDE SEQUENCE</scope>
    <source>
        <strain evidence="1">CCFEE 5737</strain>
    </source>
</reference>
<organism evidence="1 2">
    <name type="scientific">Coniosporium uncinatum</name>
    <dbReference type="NCBI Taxonomy" id="93489"/>
    <lineage>
        <taxon>Eukaryota</taxon>
        <taxon>Fungi</taxon>
        <taxon>Dikarya</taxon>
        <taxon>Ascomycota</taxon>
        <taxon>Pezizomycotina</taxon>
        <taxon>Dothideomycetes</taxon>
        <taxon>Dothideomycetes incertae sedis</taxon>
        <taxon>Coniosporium</taxon>
    </lineage>
</organism>
<dbReference type="Proteomes" id="UP001186974">
    <property type="component" value="Unassembled WGS sequence"/>
</dbReference>